<evidence type="ECO:0000313" key="1">
    <source>
        <dbReference type="EMBL" id="EPX55111.1"/>
    </source>
</evidence>
<proteinExistence type="predicted"/>
<accession>S9NW37</accession>
<comment type="caution">
    <text evidence="1">The sequence shown here is derived from an EMBL/GenBank/DDBJ whole genome shotgun (WGS) entry which is preliminary data.</text>
</comment>
<sequence length="41" mass="4284">MVHSPSVKDAFASAGSGVSSVMPRLVATPRRLTACDAHLFL</sequence>
<keyword evidence="2" id="KW-1185">Reference proteome</keyword>
<name>S9NW37_CYSF2</name>
<dbReference type="EMBL" id="ANAH02000074">
    <property type="protein sequence ID" value="EPX55111.1"/>
    <property type="molecule type" value="Genomic_DNA"/>
</dbReference>
<protein>
    <submittedName>
        <fullName evidence="1">Uncharacterized protein</fullName>
    </submittedName>
</protein>
<dbReference type="AlphaFoldDB" id="S9NW37"/>
<reference evidence="1" key="1">
    <citation type="submission" date="2013-05" db="EMBL/GenBank/DDBJ databases">
        <title>Genome assembly of Cystobacter fuscus DSM 2262.</title>
        <authorList>
            <person name="Sharma G."/>
            <person name="Khatri I."/>
            <person name="Kaur C."/>
            <person name="Mayilraj S."/>
            <person name="Subramanian S."/>
        </authorList>
    </citation>
    <scope>NUCLEOTIDE SEQUENCE [LARGE SCALE GENOMIC DNA]</scope>
    <source>
        <strain evidence="1">DSM 2262</strain>
    </source>
</reference>
<gene>
    <name evidence="1" type="ORF">D187_009617</name>
</gene>
<organism evidence="1 2">
    <name type="scientific">Cystobacter fuscus (strain ATCC 25194 / DSM 2262 / NBRC 100088 / M29)</name>
    <dbReference type="NCBI Taxonomy" id="1242864"/>
    <lineage>
        <taxon>Bacteria</taxon>
        <taxon>Pseudomonadati</taxon>
        <taxon>Myxococcota</taxon>
        <taxon>Myxococcia</taxon>
        <taxon>Myxococcales</taxon>
        <taxon>Cystobacterineae</taxon>
        <taxon>Archangiaceae</taxon>
        <taxon>Cystobacter</taxon>
    </lineage>
</organism>
<evidence type="ECO:0000313" key="2">
    <source>
        <dbReference type="Proteomes" id="UP000011682"/>
    </source>
</evidence>
<dbReference type="Proteomes" id="UP000011682">
    <property type="component" value="Unassembled WGS sequence"/>
</dbReference>